<keyword evidence="3" id="KW-1185">Reference proteome</keyword>
<evidence type="ECO:0000313" key="3">
    <source>
        <dbReference type="Proteomes" id="UP000001194"/>
    </source>
</evidence>
<gene>
    <name evidence="2" type="ORF">LACBIDRAFT_298419</name>
</gene>
<accession>B0DCT5</accession>
<feature type="region of interest" description="Disordered" evidence="1">
    <location>
        <begin position="75"/>
        <end position="108"/>
    </location>
</feature>
<organism evidence="3">
    <name type="scientific">Laccaria bicolor (strain S238N-H82 / ATCC MYA-4686)</name>
    <name type="common">Bicoloured deceiver</name>
    <name type="synonym">Laccaria laccata var. bicolor</name>
    <dbReference type="NCBI Taxonomy" id="486041"/>
    <lineage>
        <taxon>Eukaryota</taxon>
        <taxon>Fungi</taxon>
        <taxon>Dikarya</taxon>
        <taxon>Basidiomycota</taxon>
        <taxon>Agaricomycotina</taxon>
        <taxon>Agaricomycetes</taxon>
        <taxon>Agaricomycetidae</taxon>
        <taxon>Agaricales</taxon>
        <taxon>Agaricineae</taxon>
        <taxon>Hydnangiaceae</taxon>
        <taxon>Laccaria</taxon>
    </lineage>
</organism>
<name>B0DCT5_LACBS</name>
<protein>
    <submittedName>
        <fullName evidence="2">Predicted protein</fullName>
    </submittedName>
</protein>
<dbReference type="Proteomes" id="UP000001194">
    <property type="component" value="Unassembled WGS sequence"/>
</dbReference>
<evidence type="ECO:0000256" key="1">
    <source>
        <dbReference type="SAM" id="MobiDB-lite"/>
    </source>
</evidence>
<dbReference type="InParanoid" id="B0DCT5"/>
<reference evidence="2 3" key="1">
    <citation type="journal article" date="2008" name="Nature">
        <title>The genome of Laccaria bicolor provides insights into mycorrhizal symbiosis.</title>
        <authorList>
            <person name="Martin F."/>
            <person name="Aerts A."/>
            <person name="Ahren D."/>
            <person name="Brun A."/>
            <person name="Danchin E.G.J."/>
            <person name="Duchaussoy F."/>
            <person name="Gibon J."/>
            <person name="Kohler A."/>
            <person name="Lindquist E."/>
            <person name="Pereda V."/>
            <person name="Salamov A."/>
            <person name="Shapiro H.J."/>
            <person name="Wuyts J."/>
            <person name="Blaudez D."/>
            <person name="Buee M."/>
            <person name="Brokstein P."/>
            <person name="Canbaeck B."/>
            <person name="Cohen D."/>
            <person name="Courty P.E."/>
            <person name="Coutinho P.M."/>
            <person name="Delaruelle C."/>
            <person name="Detter J.C."/>
            <person name="Deveau A."/>
            <person name="DiFazio S."/>
            <person name="Duplessis S."/>
            <person name="Fraissinet-Tachet L."/>
            <person name="Lucic E."/>
            <person name="Frey-Klett P."/>
            <person name="Fourrey C."/>
            <person name="Feussner I."/>
            <person name="Gay G."/>
            <person name="Grimwood J."/>
            <person name="Hoegger P.J."/>
            <person name="Jain P."/>
            <person name="Kilaru S."/>
            <person name="Labbe J."/>
            <person name="Lin Y.C."/>
            <person name="Legue V."/>
            <person name="Le Tacon F."/>
            <person name="Marmeisse R."/>
            <person name="Melayah D."/>
            <person name="Montanini B."/>
            <person name="Muratet M."/>
            <person name="Nehls U."/>
            <person name="Niculita-Hirzel H."/>
            <person name="Oudot-Le Secq M.P."/>
            <person name="Peter M."/>
            <person name="Quesneville H."/>
            <person name="Rajashekar B."/>
            <person name="Reich M."/>
            <person name="Rouhier N."/>
            <person name="Schmutz J."/>
            <person name="Yin T."/>
            <person name="Chalot M."/>
            <person name="Henrissat B."/>
            <person name="Kuees U."/>
            <person name="Lucas S."/>
            <person name="Van de Peer Y."/>
            <person name="Podila G.K."/>
            <person name="Polle A."/>
            <person name="Pukkila P.J."/>
            <person name="Richardson P.M."/>
            <person name="Rouze P."/>
            <person name="Sanders I.R."/>
            <person name="Stajich J.E."/>
            <person name="Tunlid A."/>
            <person name="Tuskan G."/>
            <person name="Grigoriev I.V."/>
        </authorList>
    </citation>
    <scope>NUCLEOTIDE SEQUENCE [LARGE SCALE GENOMIC DNA]</scope>
    <source>
        <strain evidence="3">S238N-H82 / ATCC MYA-4686</strain>
    </source>
</reference>
<dbReference type="HOGENOM" id="CLU_1768419_0_0_1"/>
<dbReference type="KEGG" id="lbc:LACBIDRAFT_298419"/>
<sequence>MQSSCFRFESICCFTRDISTENLRHFAQEFMENSLRNPSTAHLWFQPTWNLPRLLRHLIDNFVRTQYSLNYDTSLPERKRGRSKGSIEVKPVTYGPPPRLGRPPGNGYKQRLKSLLDEDAGQGARDVPGNRFHFLFFVELVPLLSFY</sequence>
<dbReference type="RefSeq" id="XP_001881740.1">
    <property type="nucleotide sequence ID" value="XM_001881705.1"/>
</dbReference>
<dbReference type="EMBL" id="DS547104">
    <property type="protein sequence ID" value="EDR07348.1"/>
    <property type="molecule type" value="Genomic_DNA"/>
</dbReference>
<evidence type="ECO:0000313" key="2">
    <source>
        <dbReference type="EMBL" id="EDR07348.1"/>
    </source>
</evidence>
<dbReference type="GeneID" id="6077439"/>
<proteinExistence type="predicted"/>
<dbReference type="AlphaFoldDB" id="B0DCT5"/>